<keyword evidence="7" id="KW-0051">Antiviral defense</keyword>
<dbReference type="Pfam" id="PF00078">
    <property type="entry name" value="RVT_1"/>
    <property type="match status" value="1"/>
</dbReference>
<name>A0A9E8LSZ3_9BACI</name>
<dbReference type="InterPro" id="IPR043502">
    <property type="entry name" value="DNA/RNA_pol_sf"/>
</dbReference>
<keyword evidence="3" id="KW-0548">Nucleotidyltransferase</keyword>
<keyword evidence="12" id="KW-1185">Reference proteome</keyword>
<keyword evidence="5" id="KW-0460">Magnesium</keyword>
<gene>
    <name evidence="11" type="ORF">OE104_09400</name>
</gene>
<sequence>MQRINIYNEEFFYESILRIDDKNTLYETLEKKENYYEVIEIPKKNGIRVIHCISKNSPLYYLQDQLRKNFLEKIPCSTSACGFIKGSSYKDFLIPHQNMEYYLRIDIKDFFNSIKKDKIKEVLRQYLKLNNEKSNEILNYISELVTIDSYVPQGAVTSPQISNIIFRKLDVRLQKYCQKLNINYTRYADDLLFSSKFGKVHLPFFLNTIRKILLSENFLINNSKIIKTRKEISLSGFTVGRNIRLSRSRKRDLTKVLFLFNQGGKPKSINQLLERLNSETYRYRMVRKERNNHYIYFTSKESILNYLAGYRALLIDWGNPNKYKSLKDESKLILRIEKVIKDISQLS</sequence>
<accession>A0A9E8LSZ3</accession>
<organism evidence="11 12">
    <name type="scientific">Fervidibacillus albus</name>
    <dbReference type="NCBI Taxonomy" id="2980026"/>
    <lineage>
        <taxon>Bacteria</taxon>
        <taxon>Bacillati</taxon>
        <taxon>Bacillota</taxon>
        <taxon>Bacilli</taxon>
        <taxon>Bacillales</taxon>
        <taxon>Bacillaceae</taxon>
        <taxon>Fervidibacillus</taxon>
    </lineage>
</organism>
<comment type="catalytic activity">
    <reaction evidence="9">
        <text>DNA(n) + a 2'-deoxyribonucleoside 5'-triphosphate = DNA(n+1) + diphosphate</text>
        <dbReference type="Rhea" id="RHEA:22508"/>
        <dbReference type="Rhea" id="RHEA-COMP:17339"/>
        <dbReference type="Rhea" id="RHEA-COMP:17340"/>
        <dbReference type="ChEBI" id="CHEBI:33019"/>
        <dbReference type="ChEBI" id="CHEBI:61560"/>
        <dbReference type="ChEBI" id="CHEBI:173112"/>
        <dbReference type="EC" id="2.7.7.49"/>
    </reaction>
</comment>
<dbReference type="SUPFAM" id="SSF56672">
    <property type="entry name" value="DNA/RNA polymerases"/>
    <property type="match status" value="1"/>
</dbReference>
<dbReference type="AlphaFoldDB" id="A0A9E8LSZ3"/>
<dbReference type="InterPro" id="IPR051083">
    <property type="entry name" value="GrpII_Intron_Splice-Mob/Def"/>
</dbReference>
<dbReference type="GO" id="GO:0046872">
    <property type="term" value="F:metal ion binding"/>
    <property type="evidence" value="ECO:0007669"/>
    <property type="project" value="UniProtKB-KW"/>
</dbReference>
<dbReference type="GO" id="GO:0003964">
    <property type="term" value="F:RNA-directed DNA polymerase activity"/>
    <property type="evidence" value="ECO:0007669"/>
    <property type="project" value="UniProtKB-KW"/>
</dbReference>
<dbReference type="GO" id="GO:0003723">
    <property type="term" value="F:RNA binding"/>
    <property type="evidence" value="ECO:0007669"/>
    <property type="project" value="InterPro"/>
</dbReference>
<evidence type="ECO:0000313" key="12">
    <source>
        <dbReference type="Proteomes" id="UP001164718"/>
    </source>
</evidence>
<dbReference type="EMBL" id="CP106878">
    <property type="protein sequence ID" value="WAA08825.1"/>
    <property type="molecule type" value="Genomic_DNA"/>
</dbReference>
<dbReference type="PROSITE" id="PS50878">
    <property type="entry name" value="RT_POL"/>
    <property type="match status" value="1"/>
</dbReference>
<feature type="domain" description="Reverse transcriptase" evidence="10">
    <location>
        <begin position="22"/>
        <end position="239"/>
    </location>
</feature>
<evidence type="ECO:0000256" key="9">
    <source>
        <dbReference type="ARBA" id="ARBA00048173"/>
    </source>
</evidence>
<dbReference type="Proteomes" id="UP001164718">
    <property type="component" value="Chromosome"/>
</dbReference>
<evidence type="ECO:0000256" key="4">
    <source>
        <dbReference type="ARBA" id="ARBA00022723"/>
    </source>
</evidence>
<keyword evidence="4" id="KW-0479">Metal-binding</keyword>
<dbReference type="KEGG" id="faf:OE104_09400"/>
<dbReference type="GO" id="GO:0051607">
    <property type="term" value="P:defense response to virus"/>
    <property type="evidence" value="ECO:0007669"/>
    <property type="project" value="UniProtKB-KW"/>
</dbReference>
<proteinExistence type="inferred from homology"/>
<evidence type="ECO:0000256" key="3">
    <source>
        <dbReference type="ARBA" id="ARBA00022695"/>
    </source>
</evidence>
<evidence type="ECO:0000256" key="1">
    <source>
        <dbReference type="ARBA" id="ARBA00012493"/>
    </source>
</evidence>
<evidence type="ECO:0000256" key="2">
    <source>
        <dbReference type="ARBA" id="ARBA00022679"/>
    </source>
</evidence>
<reference evidence="11" key="1">
    <citation type="submission" date="2022-09" db="EMBL/GenBank/DDBJ databases">
        <title>Complete Genomes of Fervidibacillus albus and Fervidibacillus halotolerans isolated from tidal flat sediments.</title>
        <authorList>
            <person name="Kwon K.K."/>
            <person name="Yang S.-H."/>
            <person name="Park M.J."/>
            <person name="Oh H.-M."/>
        </authorList>
    </citation>
    <scope>NUCLEOTIDE SEQUENCE</scope>
    <source>
        <strain evidence="11">MEBiC13591</strain>
    </source>
</reference>
<dbReference type="InterPro" id="IPR000123">
    <property type="entry name" value="Reverse_transcriptase_msDNA"/>
</dbReference>
<keyword evidence="2" id="KW-0808">Transferase</keyword>
<evidence type="ECO:0000256" key="5">
    <source>
        <dbReference type="ARBA" id="ARBA00022842"/>
    </source>
</evidence>
<evidence type="ECO:0000313" key="11">
    <source>
        <dbReference type="EMBL" id="WAA08825.1"/>
    </source>
</evidence>
<comment type="similarity">
    <text evidence="8">Belongs to the bacterial reverse transcriptase family.</text>
</comment>
<protein>
    <recommendedName>
        <fullName evidence="1">RNA-directed DNA polymerase</fullName>
        <ecNumber evidence="1">2.7.7.49</ecNumber>
    </recommendedName>
</protein>
<evidence type="ECO:0000256" key="7">
    <source>
        <dbReference type="ARBA" id="ARBA00023118"/>
    </source>
</evidence>
<dbReference type="EC" id="2.7.7.49" evidence="1"/>
<dbReference type="CDD" id="cd03487">
    <property type="entry name" value="RT_Bac_retron_II"/>
    <property type="match status" value="1"/>
</dbReference>
<evidence type="ECO:0000259" key="10">
    <source>
        <dbReference type="PROSITE" id="PS50878"/>
    </source>
</evidence>
<keyword evidence="6 11" id="KW-0695">RNA-directed DNA polymerase</keyword>
<dbReference type="PRINTS" id="PR00866">
    <property type="entry name" value="RNADNAPOLMS"/>
</dbReference>
<dbReference type="InterPro" id="IPR000477">
    <property type="entry name" value="RT_dom"/>
</dbReference>
<evidence type="ECO:0000256" key="8">
    <source>
        <dbReference type="ARBA" id="ARBA00034120"/>
    </source>
</evidence>
<evidence type="ECO:0000256" key="6">
    <source>
        <dbReference type="ARBA" id="ARBA00022918"/>
    </source>
</evidence>
<dbReference type="PANTHER" id="PTHR34047:SF7">
    <property type="entry name" value="RNA-DIRECTED DNA POLYMERASE"/>
    <property type="match status" value="1"/>
</dbReference>
<dbReference type="PANTHER" id="PTHR34047">
    <property type="entry name" value="NUCLEAR INTRON MATURASE 1, MITOCHONDRIAL-RELATED"/>
    <property type="match status" value="1"/>
</dbReference>
<dbReference type="RefSeq" id="WP_275416607.1">
    <property type="nucleotide sequence ID" value="NZ_CP106878.1"/>
</dbReference>